<dbReference type="Gene3D" id="6.10.250.3180">
    <property type="match status" value="1"/>
</dbReference>
<dbReference type="OrthoDB" id="21513at2759"/>
<dbReference type="HOGENOM" id="CLU_048904_0_0_1"/>
<proteinExistence type="predicted"/>
<dbReference type="KEGG" id="tve:TRV_02272"/>
<feature type="compositionally biased region" description="Low complexity" evidence="1">
    <location>
        <begin position="203"/>
        <end position="221"/>
    </location>
</feature>
<name>D4D5A2_TRIVH</name>
<feature type="region of interest" description="Disordered" evidence="1">
    <location>
        <begin position="177"/>
        <end position="235"/>
    </location>
</feature>
<dbReference type="PANTHER" id="PTHR15141">
    <property type="entry name" value="TRANSCRIPTION ELONGATION FACTOR B POLYPEPTIDE 3"/>
    <property type="match status" value="1"/>
</dbReference>
<dbReference type="GO" id="GO:0006368">
    <property type="term" value="P:transcription elongation by RNA polymerase II"/>
    <property type="evidence" value="ECO:0007669"/>
    <property type="project" value="InterPro"/>
</dbReference>
<organism evidence="2 3">
    <name type="scientific">Trichophyton verrucosum (strain HKI 0517)</name>
    <dbReference type="NCBI Taxonomy" id="663202"/>
    <lineage>
        <taxon>Eukaryota</taxon>
        <taxon>Fungi</taxon>
        <taxon>Dikarya</taxon>
        <taxon>Ascomycota</taxon>
        <taxon>Pezizomycotina</taxon>
        <taxon>Eurotiomycetes</taxon>
        <taxon>Eurotiomycetidae</taxon>
        <taxon>Onygenales</taxon>
        <taxon>Arthrodermataceae</taxon>
        <taxon>Trichophyton</taxon>
    </lineage>
</organism>
<feature type="region of interest" description="Disordered" evidence="1">
    <location>
        <begin position="250"/>
        <end position="392"/>
    </location>
</feature>
<dbReference type="PANTHER" id="PTHR15141:SF76">
    <property type="entry name" value="TRANSCRIPTION ELONGATION FACTOR B POLYPEPTIDE 3"/>
    <property type="match status" value="1"/>
</dbReference>
<dbReference type="RefSeq" id="XP_003023525.1">
    <property type="nucleotide sequence ID" value="XM_003023479.1"/>
</dbReference>
<evidence type="ECO:0000313" key="3">
    <source>
        <dbReference type="Proteomes" id="UP000008383"/>
    </source>
</evidence>
<protein>
    <submittedName>
        <fullName evidence="2">RNA polymerase II transcription factor SIII (Elongin) subunit A, putative</fullName>
    </submittedName>
</protein>
<accession>D4D5A2</accession>
<dbReference type="InterPro" id="IPR010684">
    <property type="entry name" value="RNA_pol_II_trans_fac_SIII_A"/>
</dbReference>
<dbReference type="GeneID" id="9576997"/>
<gene>
    <name evidence="2" type="ORF">TRV_02272</name>
</gene>
<feature type="compositionally biased region" description="Basic and acidic residues" evidence="1">
    <location>
        <begin position="292"/>
        <end position="302"/>
    </location>
</feature>
<dbReference type="EMBL" id="ACYE01000120">
    <property type="protein sequence ID" value="EFE42907.1"/>
    <property type="molecule type" value="Genomic_DNA"/>
</dbReference>
<dbReference type="Proteomes" id="UP000008383">
    <property type="component" value="Unassembled WGS sequence"/>
</dbReference>
<reference evidence="3" key="1">
    <citation type="journal article" date="2011" name="Genome Biol.">
        <title>Comparative and functional genomics provide insights into the pathogenicity of dermatophytic fungi.</title>
        <authorList>
            <person name="Burmester A."/>
            <person name="Shelest E."/>
            <person name="Gloeckner G."/>
            <person name="Heddergott C."/>
            <person name="Schindler S."/>
            <person name="Staib P."/>
            <person name="Heidel A."/>
            <person name="Felder M."/>
            <person name="Petzold A."/>
            <person name="Szafranski K."/>
            <person name="Feuermann M."/>
            <person name="Pedruzzi I."/>
            <person name="Priebe S."/>
            <person name="Groth M."/>
            <person name="Winkler R."/>
            <person name="Li W."/>
            <person name="Kniemeyer O."/>
            <person name="Schroeckh V."/>
            <person name="Hertweck C."/>
            <person name="Hube B."/>
            <person name="White T.C."/>
            <person name="Platzer M."/>
            <person name="Guthke R."/>
            <person name="Heitman J."/>
            <person name="Woestemeyer J."/>
            <person name="Zipfel P.F."/>
            <person name="Monod M."/>
            <person name="Brakhage A.A."/>
        </authorList>
    </citation>
    <scope>NUCLEOTIDE SEQUENCE [LARGE SCALE GENOMIC DNA]</scope>
    <source>
        <strain evidence="3">HKI 0517</strain>
    </source>
</reference>
<comment type="caution">
    <text evidence="2">The sequence shown here is derived from an EMBL/GenBank/DDBJ whole genome shotgun (WGS) entry which is preliminary data.</text>
</comment>
<evidence type="ECO:0000313" key="2">
    <source>
        <dbReference type="EMBL" id="EFE42907.1"/>
    </source>
</evidence>
<feature type="compositionally biased region" description="Polar residues" evidence="1">
    <location>
        <begin position="374"/>
        <end position="384"/>
    </location>
</feature>
<dbReference type="Pfam" id="PF06881">
    <property type="entry name" value="Elongin_A"/>
    <property type="match status" value="1"/>
</dbReference>
<dbReference type="GO" id="GO:0070449">
    <property type="term" value="C:elongin complex"/>
    <property type="evidence" value="ECO:0007669"/>
    <property type="project" value="InterPro"/>
</dbReference>
<keyword evidence="3" id="KW-1185">Reference proteome</keyword>
<evidence type="ECO:0000256" key="1">
    <source>
        <dbReference type="SAM" id="MobiDB-lite"/>
    </source>
</evidence>
<sequence>MARRMCVKVVRGEYSIHTFMICILSLSSFQLTVNKLEITDVGLARYEVIRPILQKIENPQQLYELEQRSPHLLEHDAELWIEFIKRDIYFWETLDLTEPPESWYQFYTSLREQAAKKVDEDAERMKRALQGLDKEKLKHTPKLVDVKQMRLPREKPTTVQRHAHHDRMMGGISPIFALGTKSSDPNNGKPWEDRPQWRLVPPKLSSRSNSGASSGARKSALPAVVKRNNRLSTPTHKLNTMASRIIKAPRSFIEDHQKNSSPINRSARPPIRSNITTVPFPKPAAIPQKPSRGHDSTPDHTPTDTSIHMSEKLQTSRSVRSSDPKFKPTPAIARTSSDITPGPTGPNVNRGHPTIPPHDASSSRPELGKKRQANHTSSRSTLSNKQKRLKVS</sequence>
<dbReference type="AlphaFoldDB" id="D4D5A2"/>
<dbReference type="InterPro" id="IPR051870">
    <property type="entry name" value="Elongin-A_domain"/>
</dbReference>